<feature type="compositionally biased region" description="Polar residues" evidence="1">
    <location>
        <begin position="1"/>
        <end position="11"/>
    </location>
</feature>
<sequence>MLYATTFSSKGAVNEGQPVPESNFSLALNNRSPQQTQV</sequence>
<evidence type="ECO:0000313" key="2">
    <source>
        <dbReference type="EMBL" id="EEY73042.1"/>
    </source>
</evidence>
<name>D0I578_GRIHO</name>
<feature type="compositionally biased region" description="Polar residues" evidence="1">
    <location>
        <begin position="20"/>
        <end position="38"/>
    </location>
</feature>
<proteinExistence type="predicted"/>
<keyword evidence="3" id="KW-1185">Reference proteome</keyword>
<comment type="caution">
    <text evidence="2">The sequence shown here is derived from an EMBL/GenBank/DDBJ whole genome shotgun (WGS) entry which is preliminary data.</text>
</comment>
<dbReference type="Proteomes" id="UP000003604">
    <property type="component" value="Unassembled WGS sequence"/>
</dbReference>
<dbReference type="AlphaFoldDB" id="D0I578"/>
<reference evidence="2 3" key="1">
    <citation type="submission" date="2009-10" db="EMBL/GenBank/DDBJ databases">
        <authorList>
            <consortium name="Los Alamos National Laboratory (LANL)"/>
            <consortium name="National Microbial Pathogen Data Resource (NMPDR)"/>
            <person name="Saunders E.H."/>
            <person name="Munk A.C."/>
            <person name="Tapia R."/>
            <person name="Green L."/>
            <person name="Rogers Y."/>
            <person name="Detter J.C."/>
            <person name="Bruce D."/>
            <person name="Brettin T.S."/>
            <person name="Colwell R.R."/>
            <person name="Huq A."/>
            <person name="Grim C.J."/>
            <person name="Hasan N.A."/>
            <person name="Bartels D."/>
            <person name="Vonstein V."/>
        </authorList>
    </citation>
    <scope>NUCLEOTIDE SEQUENCE [LARGE SCALE GENOMIC DNA]</scope>
    <source>
        <strain evidence="2 3">CIP 101886</strain>
    </source>
</reference>
<feature type="region of interest" description="Disordered" evidence="1">
    <location>
        <begin position="1"/>
        <end position="38"/>
    </location>
</feature>
<dbReference type="EMBL" id="ADAQ01000010">
    <property type="protein sequence ID" value="EEY73042.1"/>
    <property type="molecule type" value="Genomic_DNA"/>
</dbReference>
<gene>
    <name evidence="2" type="ORF">VHA_000895</name>
</gene>
<organism evidence="2 3">
    <name type="scientific">Grimontia hollisae CIP 101886</name>
    <dbReference type="NCBI Taxonomy" id="675812"/>
    <lineage>
        <taxon>Bacteria</taxon>
        <taxon>Pseudomonadati</taxon>
        <taxon>Pseudomonadota</taxon>
        <taxon>Gammaproteobacteria</taxon>
        <taxon>Vibrionales</taxon>
        <taxon>Vibrionaceae</taxon>
        <taxon>Grimontia</taxon>
    </lineage>
</organism>
<evidence type="ECO:0000313" key="3">
    <source>
        <dbReference type="Proteomes" id="UP000003604"/>
    </source>
</evidence>
<evidence type="ECO:0000256" key="1">
    <source>
        <dbReference type="SAM" id="MobiDB-lite"/>
    </source>
</evidence>
<accession>D0I578</accession>
<protein>
    <submittedName>
        <fullName evidence="2">Uncharacterized protein</fullName>
    </submittedName>
</protein>